<dbReference type="EMBL" id="FNFD01000003">
    <property type="protein sequence ID" value="SDJ91252.1"/>
    <property type="molecule type" value="Genomic_DNA"/>
</dbReference>
<protein>
    <submittedName>
        <fullName evidence="2">Uncharacterized membrane protein YphA, DoxX/SURF4 family</fullName>
    </submittedName>
</protein>
<feature type="transmembrane region" description="Helical" evidence="1">
    <location>
        <begin position="103"/>
        <end position="123"/>
    </location>
</feature>
<evidence type="ECO:0000256" key="1">
    <source>
        <dbReference type="SAM" id="Phobius"/>
    </source>
</evidence>
<dbReference type="RefSeq" id="WP_084333842.1">
    <property type="nucleotide sequence ID" value="NZ_CBKZNZ010000074.1"/>
</dbReference>
<dbReference type="STRING" id="137658.SAMN05216186_103220"/>
<accession>A0A1G8XKR4</accession>
<sequence length="127" mass="13774">MAVPDVRLRQIGLVARIALALVFFWHGLAPKILWLSPGEAMMIEAHGLAPVDLLARLAGLAEITLALLLLVGRWRWPLALAAALLVALLLDVALFTPELLVQAFNPVSTNLAALALCWVVWVAERPT</sequence>
<evidence type="ECO:0000313" key="2">
    <source>
        <dbReference type="EMBL" id="SDJ91252.1"/>
    </source>
</evidence>
<evidence type="ECO:0000313" key="3">
    <source>
        <dbReference type="Proteomes" id="UP000198706"/>
    </source>
</evidence>
<reference evidence="2 3" key="1">
    <citation type="submission" date="2016-10" db="EMBL/GenBank/DDBJ databases">
        <authorList>
            <person name="de Groot N.N."/>
        </authorList>
    </citation>
    <scope>NUCLEOTIDE SEQUENCE [LARGE SCALE GENOMIC DNA]</scope>
    <source>
        <strain evidence="2 3">JCM 21544</strain>
    </source>
</reference>
<dbReference type="OrthoDB" id="6199084at2"/>
<feature type="transmembrane region" description="Helical" evidence="1">
    <location>
        <begin position="12"/>
        <end position="33"/>
    </location>
</feature>
<dbReference type="AlphaFoldDB" id="A0A1G8XKR4"/>
<dbReference type="Proteomes" id="UP000198706">
    <property type="component" value="Unassembled WGS sequence"/>
</dbReference>
<keyword evidence="1" id="KW-0812">Transmembrane</keyword>
<keyword evidence="1" id="KW-0472">Membrane</keyword>
<dbReference type="Pfam" id="PF13781">
    <property type="entry name" value="DoxX_3"/>
    <property type="match status" value="1"/>
</dbReference>
<gene>
    <name evidence="2" type="ORF">SAMN05216186_103220</name>
</gene>
<dbReference type="InterPro" id="IPR025695">
    <property type="entry name" value="DoxX-like"/>
</dbReference>
<feature type="transmembrane region" description="Helical" evidence="1">
    <location>
        <begin position="78"/>
        <end position="97"/>
    </location>
</feature>
<name>A0A1G8XKR4_9PSED</name>
<keyword evidence="3" id="KW-1185">Reference proteome</keyword>
<proteinExistence type="predicted"/>
<organism evidence="2 3">
    <name type="scientific">Pseudomonas indica</name>
    <dbReference type="NCBI Taxonomy" id="137658"/>
    <lineage>
        <taxon>Bacteria</taxon>
        <taxon>Pseudomonadati</taxon>
        <taxon>Pseudomonadota</taxon>
        <taxon>Gammaproteobacteria</taxon>
        <taxon>Pseudomonadales</taxon>
        <taxon>Pseudomonadaceae</taxon>
        <taxon>Pseudomonas</taxon>
    </lineage>
</organism>
<feature type="transmembrane region" description="Helical" evidence="1">
    <location>
        <begin position="53"/>
        <end position="71"/>
    </location>
</feature>
<keyword evidence="1" id="KW-1133">Transmembrane helix</keyword>